<feature type="compositionally biased region" description="Polar residues" evidence="5">
    <location>
        <begin position="270"/>
        <end position="280"/>
    </location>
</feature>
<keyword evidence="8" id="KW-1185">Reference proteome</keyword>
<dbReference type="Pfam" id="PF00335">
    <property type="entry name" value="Tetraspanin"/>
    <property type="match status" value="1"/>
</dbReference>
<feature type="transmembrane region" description="Helical" evidence="6">
    <location>
        <begin position="680"/>
        <end position="703"/>
    </location>
</feature>
<feature type="compositionally biased region" description="Polar residues" evidence="5">
    <location>
        <begin position="489"/>
        <end position="498"/>
    </location>
</feature>
<keyword evidence="4 6" id="KW-0472">Membrane</keyword>
<feature type="compositionally biased region" description="Polar residues" evidence="5">
    <location>
        <begin position="28"/>
        <end position="37"/>
    </location>
</feature>
<feature type="transmembrane region" description="Helical" evidence="6">
    <location>
        <begin position="638"/>
        <end position="660"/>
    </location>
</feature>
<evidence type="ECO:0000256" key="4">
    <source>
        <dbReference type="ARBA" id="ARBA00023136"/>
    </source>
</evidence>
<dbReference type="AlphaFoldDB" id="A0A0P1BQ52"/>
<evidence type="ECO:0000256" key="3">
    <source>
        <dbReference type="ARBA" id="ARBA00022989"/>
    </source>
</evidence>
<sequence>MPPREPQLEARQGHSTSLSPRLAHLSPRTPQSEGPFTSQRGSSSAASSAGRQSNRSVSSSIRGSGGSARSVPNTTTMRKRVPSGVPARSFESPASPATSSVINADERILPPVPTADSSNSSSDKDWKERLRKAGSIDSFKTKRNPAPATTISSLPGFSDAIDAAKRRPSNIGMDTARAFGSRVRSFALGITATATTANSDTEGHAPIVASSADQRATQKITTGSAMSSWFKGRSVGAGVDTNEANTKGKGLMSSPRPSELLPPIDLPLQAQHSVPYQRSTSEPRKAFVEDADSEDEMDPGQTIRVVHAGNIILEQSGIASSPNSLTSALDMWSPPLSSIRAATQRFEEQGIYETTSPDKEQNVSSNAGRFKMEAPSVKHYSLNPTHLQRGEESRPGSTLSPQRQNATSTLRSRPFSISFASAPDMERTGTGASSNSTASYNSLLLPNSASSALADLGESLRWSQKFPEGAHMSRARSSRLSVGAMGGSSAPNGQARRNSAWSFAHPGGIKSNEDEREKTIDWSGGHSWRQDSDLGVTPLEHVHEIDADVYRTRVLRDGPHGERRHHRTLSTKSKLSETRNGLRFLSAKREDHDYDGDSSWDAPVKNSSATSDTGRDAGIGQPLCQSEERVAKWNRFKWILFVSVIVLFIYGMAGLVGSLLTWARTWERADVTAVVDADILIFLTLASMLCVLTSVVGISGTILNSRPILSLYAFLLWPTLLSILVVGYASYKRENLRLDRKLNMAWSRYFDDLDRLRLQNNLHCCGYYTPLHQATFSRNCYPRTSLPGCKGKLYRYEKAALKRLYTIIFSIVFVHLANIAASLLCSNHVNASFGKGLTPRAYRLDMTHVRRNAINIIRALKMSEERAHIEELHHREAGATHEKRHMAEEGANLSLASIDLNAPPVGGDDERPSEIDIMRLQRNRGLLARALQVPYYSERPVVPPKSPARGATSYAFHGPQAALSHEDAAAQDPSKDVRGLGFTMSLERHQARLMQEQLLARQI</sequence>
<dbReference type="STRING" id="401625.A0A0P1BQ52"/>
<protein>
    <submittedName>
        <fullName evidence="7">Tetraspanin/Peripherin</fullName>
    </submittedName>
</protein>
<feature type="compositionally biased region" description="Polar residues" evidence="5">
    <location>
        <begin position="395"/>
        <end position="411"/>
    </location>
</feature>
<reference evidence="7 8" key="1">
    <citation type="submission" date="2014-09" db="EMBL/GenBank/DDBJ databases">
        <authorList>
            <person name="Magalhaes I.L.F."/>
            <person name="Oliveira U."/>
            <person name="Santos F.R."/>
            <person name="Vidigal T.H.D.A."/>
            <person name="Brescovit A.D."/>
            <person name="Santos A.J."/>
        </authorList>
    </citation>
    <scope>NUCLEOTIDE SEQUENCE [LARGE SCALE GENOMIC DNA]</scope>
</reference>
<name>A0A0P1BQ52_9BASI</name>
<feature type="region of interest" description="Disordered" evidence="5">
    <location>
        <begin position="590"/>
        <end position="620"/>
    </location>
</feature>
<organism evidence="7 8">
    <name type="scientific">Ceraceosorus bombacis</name>
    <dbReference type="NCBI Taxonomy" id="401625"/>
    <lineage>
        <taxon>Eukaryota</taxon>
        <taxon>Fungi</taxon>
        <taxon>Dikarya</taxon>
        <taxon>Basidiomycota</taxon>
        <taxon>Ustilaginomycotina</taxon>
        <taxon>Exobasidiomycetes</taxon>
        <taxon>Ceraceosorales</taxon>
        <taxon>Ceraceosoraceae</taxon>
        <taxon>Ceraceosorus</taxon>
    </lineage>
</organism>
<keyword evidence="2 6" id="KW-0812">Transmembrane</keyword>
<feature type="region of interest" description="Disordered" evidence="5">
    <location>
        <begin position="380"/>
        <end position="437"/>
    </location>
</feature>
<feature type="region of interest" description="Disordered" evidence="5">
    <location>
        <begin position="1"/>
        <end position="127"/>
    </location>
</feature>
<evidence type="ECO:0000256" key="1">
    <source>
        <dbReference type="ARBA" id="ARBA00004141"/>
    </source>
</evidence>
<evidence type="ECO:0000313" key="7">
    <source>
        <dbReference type="EMBL" id="CEH17931.1"/>
    </source>
</evidence>
<evidence type="ECO:0000313" key="8">
    <source>
        <dbReference type="Proteomes" id="UP000054845"/>
    </source>
</evidence>
<feature type="region of interest" description="Disordered" evidence="5">
    <location>
        <begin position="473"/>
        <end position="498"/>
    </location>
</feature>
<feature type="transmembrane region" description="Helical" evidence="6">
    <location>
        <begin position="804"/>
        <end position="824"/>
    </location>
</feature>
<feature type="compositionally biased region" description="Basic and acidic residues" evidence="5">
    <location>
        <begin position="1"/>
        <end position="12"/>
    </location>
</feature>
<dbReference type="InterPro" id="IPR018499">
    <property type="entry name" value="Tetraspanin/Peripherin"/>
</dbReference>
<feature type="compositionally biased region" description="Low complexity" evidence="5">
    <location>
        <begin position="428"/>
        <end position="437"/>
    </location>
</feature>
<keyword evidence="3 6" id="KW-1133">Transmembrane helix</keyword>
<evidence type="ECO:0000256" key="6">
    <source>
        <dbReference type="SAM" id="Phobius"/>
    </source>
</evidence>
<feature type="compositionally biased region" description="Acidic residues" evidence="5">
    <location>
        <begin position="289"/>
        <end position="298"/>
    </location>
</feature>
<dbReference type="GO" id="GO:0016020">
    <property type="term" value="C:membrane"/>
    <property type="evidence" value="ECO:0007669"/>
    <property type="project" value="UniProtKB-SubCell"/>
</dbReference>
<dbReference type="EMBL" id="CCYA01000265">
    <property type="protein sequence ID" value="CEH17931.1"/>
    <property type="molecule type" value="Genomic_DNA"/>
</dbReference>
<feature type="compositionally biased region" description="Low complexity" evidence="5">
    <location>
        <begin position="38"/>
        <end position="70"/>
    </location>
</feature>
<comment type="subcellular location">
    <subcellularLocation>
        <location evidence="1">Membrane</location>
        <topology evidence="1">Multi-pass membrane protein</topology>
    </subcellularLocation>
</comment>
<feature type="transmembrane region" description="Helical" evidence="6">
    <location>
        <begin position="709"/>
        <end position="731"/>
    </location>
</feature>
<feature type="region of interest" description="Disordered" evidence="5">
    <location>
        <begin position="235"/>
        <end position="298"/>
    </location>
</feature>
<dbReference type="Proteomes" id="UP000054845">
    <property type="component" value="Unassembled WGS sequence"/>
</dbReference>
<proteinExistence type="predicted"/>
<accession>A0A0P1BQ52</accession>
<evidence type="ECO:0000256" key="5">
    <source>
        <dbReference type="SAM" id="MobiDB-lite"/>
    </source>
</evidence>
<dbReference type="OrthoDB" id="2156690at2759"/>
<evidence type="ECO:0000256" key="2">
    <source>
        <dbReference type="ARBA" id="ARBA00022692"/>
    </source>
</evidence>